<organism evidence="9 10">
    <name type="scientific">Bemisia tabaci</name>
    <name type="common">Sweetpotato whitefly</name>
    <name type="synonym">Aleurodes tabaci</name>
    <dbReference type="NCBI Taxonomy" id="7038"/>
    <lineage>
        <taxon>Eukaryota</taxon>
        <taxon>Metazoa</taxon>
        <taxon>Ecdysozoa</taxon>
        <taxon>Arthropoda</taxon>
        <taxon>Hexapoda</taxon>
        <taxon>Insecta</taxon>
        <taxon>Pterygota</taxon>
        <taxon>Neoptera</taxon>
        <taxon>Paraneoptera</taxon>
        <taxon>Hemiptera</taxon>
        <taxon>Sternorrhyncha</taxon>
        <taxon>Aleyrodoidea</taxon>
        <taxon>Aleyrodidae</taxon>
        <taxon>Aleyrodinae</taxon>
        <taxon>Bemisia</taxon>
    </lineage>
</organism>
<dbReference type="AlphaFoldDB" id="A0A9P0G2R0"/>
<evidence type="ECO:0000256" key="6">
    <source>
        <dbReference type="ARBA" id="ARBA00037985"/>
    </source>
</evidence>
<evidence type="ECO:0000256" key="7">
    <source>
        <dbReference type="ARBA" id="ARBA00039442"/>
    </source>
</evidence>
<protein>
    <recommendedName>
        <fullName evidence="7">Large ribosomal subunit protein mL37</fullName>
    </recommendedName>
    <alternativeName>
        <fullName evidence="8">39S ribosomal protein L37, mitochondrial</fullName>
    </alternativeName>
</protein>
<evidence type="ECO:0000256" key="5">
    <source>
        <dbReference type="ARBA" id="ARBA00023274"/>
    </source>
</evidence>
<comment type="subcellular location">
    <subcellularLocation>
        <location evidence="1">Mitochondrion</location>
    </subcellularLocation>
</comment>
<evidence type="ECO:0000256" key="4">
    <source>
        <dbReference type="ARBA" id="ARBA00023128"/>
    </source>
</evidence>
<proteinExistence type="inferred from homology"/>
<evidence type="ECO:0000313" key="9">
    <source>
        <dbReference type="EMBL" id="CAH0774367.1"/>
    </source>
</evidence>
<dbReference type="KEGG" id="btab:109036961"/>
<dbReference type="PANTHER" id="PTHR15889:SF2">
    <property type="entry name" value="LARGE RIBOSOMAL SUBUNIT PROTEIN ML37"/>
    <property type="match status" value="1"/>
</dbReference>
<keyword evidence="5" id="KW-0687">Ribonucleoprotein</keyword>
<keyword evidence="4" id="KW-0496">Mitochondrion</keyword>
<dbReference type="GO" id="GO:0005840">
    <property type="term" value="C:ribosome"/>
    <property type="evidence" value="ECO:0007669"/>
    <property type="project" value="UniProtKB-KW"/>
</dbReference>
<evidence type="ECO:0000313" key="10">
    <source>
        <dbReference type="Proteomes" id="UP001152759"/>
    </source>
</evidence>
<keyword evidence="2" id="KW-0809">Transit peptide</keyword>
<comment type="similarity">
    <text evidence="6">Belongs to the mitochondrion-specific ribosomal protein mL37 family.</text>
</comment>
<keyword evidence="10" id="KW-1185">Reference proteome</keyword>
<evidence type="ECO:0000256" key="1">
    <source>
        <dbReference type="ARBA" id="ARBA00004173"/>
    </source>
</evidence>
<dbReference type="GO" id="GO:1990904">
    <property type="term" value="C:ribonucleoprotein complex"/>
    <property type="evidence" value="ECO:0007669"/>
    <property type="project" value="UniProtKB-KW"/>
</dbReference>
<sequence length="419" mass="48230">MKLSEIRHAQHTLRWFQRHWRVQGRRTPTRTYDFKVLARHNIPVENALDVIKEPHSKQWTDADFAPYGTLGKVLPLDENHPLYHEEPLYTFKDHNVLVEGVEQAKLLTKTVEVKAGLPAEIENRIGKTPSHPDQHTFVERLILSSVAFDLKQDKLPRLIDPKRPAYVFARRYGVGDKRKNLLMFNRLLQLTENIFGGEIMNNRHVVRDAAISVPIKADGLNIQFEITAEMLLMAESALPKLVDVPRGLDLPNLFPLKPHISLEESNHYEMTDKFPLKPSAGKLFIHTAFLHFNADTEVKNLYDEPVTDSQFLSRSLVKSFAIAAAQARYIYGNDVEDLPEPIVIQSIHTDSVNFHFNVFQLNTLNINSEHDVRNVWWSDPMIKLYSQGDFVDSIPVLDDYNPEVFEKFLAFYSNGTTQQ</sequence>
<dbReference type="GO" id="GO:0006412">
    <property type="term" value="P:translation"/>
    <property type="evidence" value="ECO:0007669"/>
    <property type="project" value="InterPro"/>
</dbReference>
<evidence type="ECO:0000256" key="3">
    <source>
        <dbReference type="ARBA" id="ARBA00022980"/>
    </source>
</evidence>
<dbReference type="EMBL" id="OU963867">
    <property type="protein sequence ID" value="CAH0774367.1"/>
    <property type="molecule type" value="Genomic_DNA"/>
</dbReference>
<dbReference type="InterPro" id="IPR010793">
    <property type="entry name" value="Ribosomal_mL37/mL65"/>
</dbReference>
<evidence type="ECO:0000256" key="8">
    <source>
        <dbReference type="ARBA" id="ARBA00041617"/>
    </source>
</evidence>
<dbReference type="Pfam" id="PF07147">
    <property type="entry name" value="PDCD9"/>
    <property type="match status" value="1"/>
</dbReference>
<evidence type="ECO:0000256" key="2">
    <source>
        <dbReference type="ARBA" id="ARBA00022946"/>
    </source>
</evidence>
<gene>
    <name evidence="9" type="ORF">BEMITA_LOCUS10727</name>
</gene>
<reference evidence="9" key="1">
    <citation type="submission" date="2021-12" db="EMBL/GenBank/DDBJ databases">
        <authorList>
            <person name="King R."/>
        </authorList>
    </citation>
    <scope>NUCLEOTIDE SEQUENCE</scope>
</reference>
<keyword evidence="3" id="KW-0689">Ribosomal protein</keyword>
<dbReference type="Proteomes" id="UP001152759">
    <property type="component" value="Chromosome 6"/>
</dbReference>
<dbReference type="GO" id="GO:0003735">
    <property type="term" value="F:structural constituent of ribosome"/>
    <property type="evidence" value="ECO:0007669"/>
    <property type="project" value="InterPro"/>
</dbReference>
<name>A0A9P0G2R0_BEMTA</name>
<dbReference type="InterPro" id="IPR052482">
    <property type="entry name" value="mtLSU_mL37"/>
</dbReference>
<dbReference type="GO" id="GO:0005739">
    <property type="term" value="C:mitochondrion"/>
    <property type="evidence" value="ECO:0007669"/>
    <property type="project" value="UniProtKB-SubCell"/>
</dbReference>
<dbReference type="PANTHER" id="PTHR15889">
    <property type="entry name" value="MITOCHONDRIAL RIBOSOMAL PROTEIN L37"/>
    <property type="match status" value="1"/>
</dbReference>
<accession>A0A9P0G2R0</accession>